<evidence type="ECO:0000313" key="1">
    <source>
        <dbReference type="EMBL" id="GGD10021.1"/>
    </source>
</evidence>
<dbReference type="Proteomes" id="UP000642571">
    <property type="component" value="Unassembled WGS sequence"/>
</dbReference>
<gene>
    <name evidence="1" type="ORF">GCM10011389_16940</name>
</gene>
<dbReference type="EMBL" id="BMIN01000006">
    <property type="protein sequence ID" value="GGD10021.1"/>
    <property type="molecule type" value="Genomic_DNA"/>
</dbReference>
<evidence type="ECO:0000313" key="2">
    <source>
        <dbReference type="Proteomes" id="UP000642571"/>
    </source>
</evidence>
<accession>A0ABQ1Q2B9</accession>
<name>A0ABQ1Q2B9_9BACI</name>
<comment type="caution">
    <text evidence="1">The sequence shown here is derived from an EMBL/GenBank/DDBJ whole genome shotgun (WGS) entry which is preliminary data.</text>
</comment>
<dbReference type="RefSeq" id="WP_188652756.1">
    <property type="nucleotide sequence ID" value="NZ_BMIN01000006.1"/>
</dbReference>
<keyword evidence="2" id="KW-1185">Reference proteome</keyword>
<proteinExistence type="predicted"/>
<protein>
    <submittedName>
        <fullName evidence="1">Uncharacterized protein</fullName>
    </submittedName>
</protein>
<organism evidence="1 2">
    <name type="scientific">Pontibacillus salipaludis</name>
    <dbReference type="NCBI Taxonomy" id="1697394"/>
    <lineage>
        <taxon>Bacteria</taxon>
        <taxon>Bacillati</taxon>
        <taxon>Bacillota</taxon>
        <taxon>Bacilli</taxon>
        <taxon>Bacillales</taxon>
        <taxon>Bacillaceae</taxon>
        <taxon>Pontibacillus</taxon>
    </lineage>
</organism>
<sequence>MKELKSSEADGFDIELQPFYITGNDIPEILEIKAEKVAYLEEAEVQVSIYQYDSHKEEWAVSLQKGMTEMEATYRPIIQLDISWETNVNSL</sequence>
<reference evidence="2" key="1">
    <citation type="journal article" date="2019" name="Int. J. Syst. Evol. Microbiol.">
        <title>The Global Catalogue of Microorganisms (GCM) 10K type strain sequencing project: providing services to taxonomists for standard genome sequencing and annotation.</title>
        <authorList>
            <consortium name="The Broad Institute Genomics Platform"/>
            <consortium name="The Broad Institute Genome Sequencing Center for Infectious Disease"/>
            <person name="Wu L."/>
            <person name="Ma J."/>
        </authorList>
    </citation>
    <scope>NUCLEOTIDE SEQUENCE [LARGE SCALE GENOMIC DNA]</scope>
    <source>
        <strain evidence="2">CGMCC 1.15353</strain>
    </source>
</reference>